<comment type="subcellular location">
    <subcellularLocation>
        <location evidence="1">Nucleus</location>
    </subcellularLocation>
</comment>
<dbReference type="SMART" id="SM00355">
    <property type="entry name" value="ZnF_C2H2"/>
    <property type="match status" value="10"/>
</dbReference>
<protein>
    <submittedName>
        <fullName evidence="11">Uncharacterized protein</fullName>
    </submittedName>
</protein>
<dbReference type="EMBL" id="JAHIBW010000015">
    <property type="protein sequence ID" value="KAG7303889.1"/>
    <property type="molecule type" value="Genomic_DNA"/>
</dbReference>
<proteinExistence type="predicted"/>
<keyword evidence="3" id="KW-0677">Repeat</keyword>
<dbReference type="SMART" id="SM00868">
    <property type="entry name" value="zf-AD"/>
    <property type="match status" value="1"/>
</dbReference>
<accession>A0ABQ7QGI6</accession>
<feature type="binding site" evidence="8">
    <location>
        <position position="16"/>
    </location>
    <ligand>
        <name>Zn(2+)</name>
        <dbReference type="ChEBI" id="CHEBI:29105"/>
    </ligand>
</feature>
<feature type="domain" description="C2H2-type" evidence="9">
    <location>
        <begin position="164"/>
        <end position="187"/>
    </location>
</feature>
<evidence type="ECO:0000256" key="8">
    <source>
        <dbReference type="PROSITE-ProRule" id="PRU01263"/>
    </source>
</evidence>
<evidence type="ECO:0000256" key="7">
    <source>
        <dbReference type="PROSITE-ProRule" id="PRU00042"/>
    </source>
</evidence>
<organism evidence="11 12">
    <name type="scientific">Plutella xylostella</name>
    <name type="common">Diamondback moth</name>
    <name type="synonym">Plutella maculipennis</name>
    <dbReference type="NCBI Taxonomy" id="51655"/>
    <lineage>
        <taxon>Eukaryota</taxon>
        <taxon>Metazoa</taxon>
        <taxon>Ecdysozoa</taxon>
        <taxon>Arthropoda</taxon>
        <taxon>Hexapoda</taxon>
        <taxon>Insecta</taxon>
        <taxon>Pterygota</taxon>
        <taxon>Neoptera</taxon>
        <taxon>Endopterygota</taxon>
        <taxon>Lepidoptera</taxon>
        <taxon>Glossata</taxon>
        <taxon>Ditrysia</taxon>
        <taxon>Yponomeutoidea</taxon>
        <taxon>Plutellidae</taxon>
        <taxon>Plutella</taxon>
    </lineage>
</organism>
<evidence type="ECO:0000256" key="4">
    <source>
        <dbReference type="ARBA" id="ARBA00022771"/>
    </source>
</evidence>
<comment type="caution">
    <text evidence="11">The sequence shown here is derived from an EMBL/GenBank/DDBJ whole genome shotgun (WGS) entry which is preliminary data.</text>
</comment>
<dbReference type="PANTHER" id="PTHR24376:SF235">
    <property type="entry name" value="C2H2-TYPE DOMAIN-CONTAINING PROTEIN"/>
    <property type="match status" value="1"/>
</dbReference>
<evidence type="ECO:0000256" key="2">
    <source>
        <dbReference type="ARBA" id="ARBA00022723"/>
    </source>
</evidence>
<feature type="domain" description="C2H2-type" evidence="9">
    <location>
        <begin position="348"/>
        <end position="376"/>
    </location>
</feature>
<feature type="domain" description="ZAD" evidence="10">
    <location>
        <begin position="14"/>
        <end position="89"/>
    </location>
</feature>
<evidence type="ECO:0000313" key="12">
    <source>
        <dbReference type="Proteomes" id="UP000823941"/>
    </source>
</evidence>
<feature type="domain" description="C2H2-type" evidence="9">
    <location>
        <begin position="293"/>
        <end position="321"/>
    </location>
</feature>
<dbReference type="Gene3D" id="3.30.160.60">
    <property type="entry name" value="Classic Zinc Finger"/>
    <property type="match status" value="5"/>
</dbReference>
<dbReference type="Pfam" id="PF00096">
    <property type="entry name" value="zf-C2H2"/>
    <property type="match status" value="5"/>
</dbReference>
<feature type="binding site" evidence="8">
    <location>
        <position position="62"/>
    </location>
    <ligand>
        <name>Zn(2+)</name>
        <dbReference type="ChEBI" id="CHEBI:29105"/>
    </ligand>
</feature>
<keyword evidence="12" id="KW-1185">Reference proteome</keyword>
<dbReference type="PANTHER" id="PTHR24376">
    <property type="entry name" value="ZINC FINGER PROTEIN"/>
    <property type="match status" value="1"/>
</dbReference>
<evidence type="ECO:0000313" key="11">
    <source>
        <dbReference type="EMBL" id="KAG7303889.1"/>
    </source>
</evidence>
<evidence type="ECO:0000256" key="3">
    <source>
        <dbReference type="ARBA" id="ARBA00022737"/>
    </source>
</evidence>
<evidence type="ECO:0000256" key="1">
    <source>
        <dbReference type="ARBA" id="ARBA00004123"/>
    </source>
</evidence>
<evidence type="ECO:0000256" key="6">
    <source>
        <dbReference type="ARBA" id="ARBA00023242"/>
    </source>
</evidence>
<keyword evidence="5 8" id="KW-0862">Zinc</keyword>
<evidence type="ECO:0000256" key="5">
    <source>
        <dbReference type="ARBA" id="ARBA00022833"/>
    </source>
</evidence>
<name>A0ABQ7QGI6_PLUXY</name>
<keyword evidence="6" id="KW-0539">Nucleus</keyword>
<gene>
    <name evidence="11" type="ORF">JYU34_010794</name>
</gene>
<dbReference type="SUPFAM" id="SSF57716">
    <property type="entry name" value="Glucocorticoid receptor-like (DNA-binding domain)"/>
    <property type="match status" value="1"/>
</dbReference>
<dbReference type="SUPFAM" id="SSF57667">
    <property type="entry name" value="beta-beta-alpha zinc fingers"/>
    <property type="match status" value="5"/>
</dbReference>
<dbReference type="Gene3D" id="3.40.1800.20">
    <property type="match status" value="1"/>
</dbReference>
<feature type="domain" description="C2H2-type" evidence="9">
    <location>
        <begin position="401"/>
        <end position="428"/>
    </location>
</feature>
<dbReference type="InterPro" id="IPR013087">
    <property type="entry name" value="Znf_C2H2_type"/>
</dbReference>
<keyword evidence="2 8" id="KW-0479">Metal-binding</keyword>
<reference evidence="11 12" key="1">
    <citation type="submission" date="2021-06" db="EMBL/GenBank/DDBJ databases">
        <title>A haploid diamondback moth (Plutella xylostella L.) genome assembly resolves 31 chromosomes and identifies a diamide resistance mutation.</title>
        <authorList>
            <person name="Ward C.M."/>
            <person name="Perry K.D."/>
            <person name="Baker G."/>
            <person name="Powis K."/>
            <person name="Heckel D.G."/>
            <person name="Baxter S.W."/>
        </authorList>
    </citation>
    <scope>NUCLEOTIDE SEQUENCE [LARGE SCALE GENOMIC DNA]</scope>
    <source>
        <strain evidence="11 12">LV</strain>
        <tissue evidence="11">Single pupa</tissue>
    </source>
</reference>
<dbReference type="InterPro" id="IPR036236">
    <property type="entry name" value="Znf_C2H2_sf"/>
</dbReference>
<feature type="binding site" evidence="8">
    <location>
        <position position="19"/>
    </location>
    <ligand>
        <name>Zn(2+)</name>
        <dbReference type="ChEBI" id="CHEBI:29105"/>
    </ligand>
</feature>
<evidence type="ECO:0000259" key="10">
    <source>
        <dbReference type="PROSITE" id="PS51915"/>
    </source>
</evidence>
<evidence type="ECO:0000259" key="9">
    <source>
        <dbReference type="PROSITE" id="PS50157"/>
    </source>
</evidence>
<dbReference type="Proteomes" id="UP000823941">
    <property type="component" value="Chromosome 15"/>
</dbReference>
<keyword evidence="4 7" id="KW-0863">Zinc-finger</keyword>
<dbReference type="Pfam" id="PF07776">
    <property type="entry name" value="zf-AD"/>
    <property type="match status" value="1"/>
</dbReference>
<dbReference type="PROSITE" id="PS00028">
    <property type="entry name" value="ZINC_FINGER_C2H2_1"/>
    <property type="match status" value="7"/>
</dbReference>
<feature type="binding site" evidence="8">
    <location>
        <position position="65"/>
    </location>
    <ligand>
        <name>Zn(2+)</name>
        <dbReference type="ChEBI" id="CHEBI:29105"/>
    </ligand>
</feature>
<sequence length="460" mass="53961">MERAMSMYNSSTQPQCRVCLQQCSEQYSSLFDFIEGTPIHEHITSLVDIKISENDGYPQAICRCCLQDLQVAISFRQRCINTNSSLSELELLKPVKKEEIKSDEYDDNNDDYEPSYEDEAIYKDDQGNSTELQISIDKSQLHPFIHIAQINSVKSYKVNPEPAFQCHDCGKTFRTKCKLRVHWKKIHLPFAYKCQICKRIFKSPRAYHKHLKNNEKKVCVNLQEVMVEGEGNKRKFVCRKCNHSTKSRLYMETHSKVHGLKMFACDICPQMFRQKSALSTHKKYTHKLCTDKFTCHICGKQMVGKPFLIKHLRRRHSNKVQCDICKKEYKTRDYLVEHMKRHNDKKTHYCTICTKSYYTTSALLQHQQIVHENKQYQCKICGYKSTNSVKKHELRHTDANVACVTCGKFFENNSKLQKHAEVHNSEKKFFCPICNHNFLRKKSVGHHIAQKHKIKNDPMT</sequence>
<dbReference type="PROSITE" id="PS50157">
    <property type="entry name" value="ZINC_FINGER_C2H2_2"/>
    <property type="match status" value="6"/>
</dbReference>
<dbReference type="InterPro" id="IPR012934">
    <property type="entry name" value="Znf_AD"/>
</dbReference>
<dbReference type="PROSITE" id="PS51915">
    <property type="entry name" value="ZAD"/>
    <property type="match status" value="1"/>
</dbReference>
<feature type="domain" description="C2H2-type" evidence="9">
    <location>
        <begin position="320"/>
        <end position="347"/>
    </location>
</feature>
<feature type="domain" description="C2H2-type" evidence="9">
    <location>
        <begin position="263"/>
        <end position="286"/>
    </location>
</feature>